<evidence type="ECO:0000256" key="4">
    <source>
        <dbReference type="ARBA" id="ARBA00022989"/>
    </source>
</evidence>
<dbReference type="GO" id="GO:0005886">
    <property type="term" value="C:plasma membrane"/>
    <property type="evidence" value="ECO:0007669"/>
    <property type="project" value="UniProtKB-ARBA"/>
</dbReference>
<feature type="transmembrane region" description="Helical" evidence="6">
    <location>
        <begin position="52"/>
        <end position="72"/>
    </location>
</feature>
<accession>A0A1E5QR17</accession>
<dbReference type="Pfam" id="PF02361">
    <property type="entry name" value="CbiQ"/>
    <property type="match status" value="1"/>
</dbReference>
<keyword evidence="3 6" id="KW-0812">Transmembrane</keyword>
<evidence type="ECO:0000256" key="1">
    <source>
        <dbReference type="ARBA" id="ARBA00004141"/>
    </source>
</evidence>
<evidence type="ECO:0000256" key="5">
    <source>
        <dbReference type="ARBA" id="ARBA00023136"/>
    </source>
</evidence>
<name>A0A1E5QR17_9CYAN</name>
<evidence type="ECO:0000313" key="7">
    <source>
        <dbReference type="EMBL" id="OEJ77108.1"/>
    </source>
</evidence>
<dbReference type="EMBL" id="MJGC01000016">
    <property type="protein sequence ID" value="OEJ77108.1"/>
    <property type="molecule type" value="Genomic_DNA"/>
</dbReference>
<dbReference type="STRING" id="1781255.BH720_01375"/>
<feature type="transmembrane region" description="Helical" evidence="6">
    <location>
        <begin position="12"/>
        <end position="40"/>
    </location>
</feature>
<dbReference type="PANTHER" id="PTHR34857:SF2">
    <property type="entry name" value="SLL0384 PROTEIN"/>
    <property type="match status" value="1"/>
</dbReference>
<evidence type="ECO:0000256" key="6">
    <source>
        <dbReference type="SAM" id="Phobius"/>
    </source>
</evidence>
<keyword evidence="5 6" id="KW-0472">Membrane</keyword>
<feature type="transmembrane region" description="Helical" evidence="6">
    <location>
        <begin position="78"/>
        <end position="96"/>
    </location>
</feature>
<dbReference type="InterPro" id="IPR051611">
    <property type="entry name" value="ECF_transporter_component"/>
</dbReference>
<dbReference type="CDD" id="cd16914">
    <property type="entry name" value="EcfT"/>
    <property type="match status" value="1"/>
</dbReference>
<dbReference type="AlphaFoldDB" id="A0A1E5QR17"/>
<sequence>MLKGSIPFRLRLSLIFTIGTAFLPLGAWLWLGIYGAIALLWAFGLQVKARSLLSLLGAELLFLALMALPLGWETASFLLARSLVCLLLVNSFLLTLPPHAFAIALSGLPLPQGLQESLLLTGQYLELLMKEVQQMQRSAACRGLSGPTSWLRYVSASTLGSLYIRTLDRAERVYSAMLARGYRGQLPVRVKSTPRETLCLAIAAIVSCGLTVASYLPPLT</sequence>
<dbReference type="RefSeq" id="WP_069965348.1">
    <property type="nucleotide sequence ID" value="NZ_CM124774.1"/>
</dbReference>
<proteinExistence type="predicted"/>
<protein>
    <submittedName>
        <fullName evidence="7">Cobalt transporter</fullName>
    </submittedName>
</protein>
<evidence type="ECO:0000256" key="3">
    <source>
        <dbReference type="ARBA" id="ARBA00022692"/>
    </source>
</evidence>
<gene>
    <name evidence="7" type="ORF">BH720_01375</name>
</gene>
<reference evidence="7" key="1">
    <citation type="submission" date="2016-09" db="EMBL/GenBank/DDBJ databases">
        <title>Draft genome of thermotolerant cyanobacterium Desertifilum sp. strain IPPAS B-1220.</title>
        <authorList>
            <person name="Sinetova M.A."/>
            <person name="Bolakhan K."/>
            <person name="Zayadan B.K."/>
            <person name="Mironov K.S."/>
            <person name="Ustinova V."/>
            <person name="Kupriyanova E.V."/>
            <person name="Sidorov R.A."/>
            <person name="Skrypnik A.N."/>
            <person name="Gogoleva N.E."/>
            <person name="Gogolev Y.V."/>
            <person name="Los D.A."/>
        </authorList>
    </citation>
    <scope>NUCLEOTIDE SEQUENCE [LARGE SCALE GENOMIC DNA]</scope>
    <source>
        <strain evidence="7">IPPAS B-1220</strain>
    </source>
</reference>
<keyword evidence="4 6" id="KW-1133">Transmembrane helix</keyword>
<dbReference type="OrthoDB" id="8585740at2"/>
<keyword evidence="2" id="KW-1003">Cell membrane</keyword>
<comment type="subcellular location">
    <subcellularLocation>
        <location evidence="1">Membrane</location>
        <topology evidence="1">Multi-pass membrane protein</topology>
    </subcellularLocation>
</comment>
<dbReference type="PANTHER" id="PTHR34857">
    <property type="entry name" value="SLL0384 PROTEIN"/>
    <property type="match status" value="1"/>
</dbReference>
<evidence type="ECO:0000256" key="2">
    <source>
        <dbReference type="ARBA" id="ARBA00022475"/>
    </source>
</evidence>
<dbReference type="InterPro" id="IPR003339">
    <property type="entry name" value="ABC/ECF_trnsptr_transmembrane"/>
</dbReference>
<organism evidence="7">
    <name type="scientific">Desertifilum tharense IPPAS B-1220</name>
    <dbReference type="NCBI Taxonomy" id="1781255"/>
    <lineage>
        <taxon>Bacteria</taxon>
        <taxon>Bacillati</taxon>
        <taxon>Cyanobacteriota</taxon>
        <taxon>Cyanophyceae</taxon>
        <taxon>Desertifilales</taxon>
        <taxon>Desertifilaceae</taxon>
        <taxon>Desertifilum</taxon>
    </lineage>
</organism>
<comment type="caution">
    <text evidence="7">The sequence shown here is derived from an EMBL/GenBank/DDBJ whole genome shotgun (WGS) entry which is preliminary data.</text>
</comment>